<dbReference type="Proteomes" id="UP000738431">
    <property type="component" value="Chromosome"/>
</dbReference>
<protein>
    <submittedName>
        <fullName evidence="2">DUF1475 family protein</fullName>
    </submittedName>
</protein>
<dbReference type="RefSeq" id="WP_221032269.1">
    <property type="nucleotide sequence ID" value="NZ_CP139781.1"/>
</dbReference>
<feature type="transmembrane region" description="Helical" evidence="1">
    <location>
        <begin position="72"/>
        <end position="94"/>
    </location>
</feature>
<evidence type="ECO:0000313" key="3">
    <source>
        <dbReference type="Proteomes" id="UP000738431"/>
    </source>
</evidence>
<keyword evidence="3" id="KW-1185">Reference proteome</keyword>
<organism evidence="2 3">
    <name type="scientific">Actomonas aquatica</name>
    <dbReference type="NCBI Taxonomy" id="2866162"/>
    <lineage>
        <taxon>Bacteria</taxon>
        <taxon>Pseudomonadati</taxon>
        <taxon>Verrucomicrobiota</taxon>
        <taxon>Opitutia</taxon>
        <taxon>Opitutales</taxon>
        <taxon>Opitutaceae</taxon>
        <taxon>Actomonas</taxon>
    </lineage>
</organism>
<keyword evidence="1" id="KW-0472">Membrane</keyword>
<proteinExistence type="predicted"/>
<sequence length="137" mass="15544">MLWLLRLLFIGIFASMSGLIVWASLQQPIFGIPAEVTGNPWFIATLFDAYFAFITFWVFVAWKEPTLGARILWFITVILWGNFAMAVYMLVELFRIDHINRLREVFTVQREGRLRLPLGFVLAGVAAYALGAGPLSS</sequence>
<feature type="transmembrane region" description="Helical" evidence="1">
    <location>
        <begin position="114"/>
        <end position="135"/>
    </location>
</feature>
<name>A0ABZ1CET4_9BACT</name>
<dbReference type="EMBL" id="CP139781">
    <property type="protein sequence ID" value="WRQ89812.1"/>
    <property type="molecule type" value="Genomic_DNA"/>
</dbReference>
<keyword evidence="1" id="KW-1133">Transmembrane helix</keyword>
<accession>A0ABZ1CET4</accession>
<dbReference type="InterPro" id="IPR009943">
    <property type="entry name" value="DUF1475"/>
</dbReference>
<feature type="transmembrane region" description="Helical" evidence="1">
    <location>
        <begin position="41"/>
        <end position="60"/>
    </location>
</feature>
<keyword evidence="1" id="KW-0812">Transmembrane</keyword>
<evidence type="ECO:0000313" key="2">
    <source>
        <dbReference type="EMBL" id="WRQ89812.1"/>
    </source>
</evidence>
<reference evidence="2 3" key="1">
    <citation type="submission" date="2023-12" db="EMBL/GenBank/DDBJ databases">
        <title>Description of an unclassified Opitutus bacterium of Verrucomicrobiota.</title>
        <authorList>
            <person name="Zhang D.-F."/>
        </authorList>
    </citation>
    <scope>NUCLEOTIDE SEQUENCE [LARGE SCALE GENOMIC DNA]</scope>
    <source>
        <strain evidence="2 3">WL0086</strain>
    </source>
</reference>
<gene>
    <name evidence="2" type="ORF">K1X11_010380</name>
</gene>
<dbReference type="Pfam" id="PF07343">
    <property type="entry name" value="DUF1475"/>
    <property type="match status" value="1"/>
</dbReference>
<evidence type="ECO:0000256" key="1">
    <source>
        <dbReference type="SAM" id="Phobius"/>
    </source>
</evidence>